<proteinExistence type="predicted"/>
<dbReference type="EMBL" id="CAIIXF020000012">
    <property type="protein sequence ID" value="CAH1800483.1"/>
    <property type="molecule type" value="Genomic_DNA"/>
</dbReference>
<gene>
    <name evidence="1" type="ORF">OFUS_LOCUS24361</name>
</gene>
<comment type="caution">
    <text evidence="1">The sequence shown here is derived from an EMBL/GenBank/DDBJ whole genome shotgun (WGS) entry which is preliminary data.</text>
</comment>
<dbReference type="OrthoDB" id="10040867at2759"/>
<dbReference type="AlphaFoldDB" id="A0A8J1UWK8"/>
<protein>
    <submittedName>
        <fullName evidence="1">Uncharacterized protein</fullName>
    </submittedName>
</protein>
<evidence type="ECO:0000313" key="2">
    <source>
        <dbReference type="Proteomes" id="UP000749559"/>
    </source>
</evidence>
<organism evidence="1 2">
    <name type="scientific">Owenia fusiformis</name>
    <name type="common">Polychaete worm</name>
    <dbReference type="NCBI Taxonomy" id="6347"/>
    <lineage>
        <taxon>Eukaryota</taxon>
        <taxon>Metazoa</taxon>
        <taxon>Spiralia</taxon>
        <taxon>Lophotrochozoa</taxon>
        <taxon>Annelida</taxon>
        <taxon>Polychaeta</taxon>
        <taxon>Sedentaria</taxon>
        <taxon>Canalipalpata</taxon>
        <taxon>Sabellida</taxon>
        <taxon>Oweniida</taxon>
        <taxon>Oweniidae</taxon>
        <taxon>Owenia</taxon>
    </lineage>
</organism>
<reference evidence="1" key="1">
    <citation type="submission" date="2022-03" db="EMBL/GenBank/DDBJ databases">
        <authorList>
            <person name="Martin C."/>
        </authorList>
    </citation>
    <scope>NUCLEOTIDE SEQUENCE</scope>
</reference>
<accession>A0A8J1UWK8</accession>
<dbReference type="Proteomes" id="UP000749559">
    <property type="component" value="Unassembled WGS sequence"/>
</dbReference>
<evidence type="ECO:0000313" key="1">
    <source>
        <dbReference type="EMBL" id="CAH1800483.1"/>
    </source>
</evidence>
<keyword evidence="2" id="KW-1185">Reference proteome</keyword>
<sequence>MCLPFLCLNVISILPYVWLLTVPIYGSFCGTEVVLKMSLLMAVHAIVGGMIPKVLGSLIPYIQLILLGGLMSLPISLTPYPLVWIYDKVLWLSNPAWMAIEAYQVVAMITIISQNLVDQIDDHSFLIKSTILGLSGLCYSTTFYLGWGLYQSDVAGIQWMLLVTIVMIVMLHVVMYIADYGIILEAAGISVFTIGALYIIKFEADTDIQTITVPTSWKLVPGWQSFSYIQLLFSFTNTSLESATLAVEFLWKLFQPMFALLTVLRLYCVVTTLQTALITISSSEKEEN</sequence>
<name>A0A8J1UWK8_OWEFU</name>